<keyword evidence="1" id="KW-0175">Coiled coil</keyword>
<evidence type="ECO:0000313" key="3">
    <source>
        <dbReference type="Proteomes" id="UP000078200"/>
    </source>
</evidence>
<dbReference type="GO" id="GO:0045505">
    <property type="term" value="F:dynein intermediate chain binding"/>
    <property type="evidence" value="ECO:0007669"/>
    <property type="project" value="InterPro"/>
</dbReference>
<dbReference type="VEuPathDB" id="VectorBase:GAUT047305"/>
<name>A0A1A9VTS0_GLOAU</name>
<sequence length="1087" mass="127588">MARRSKASSAIFKKTLSVQRVDSAEIRRTNIYSSSILKAGAEGVERASTPCQYSGTAVLYNELKVTNEQLTPHSHVIETAQKWLNLEGKNNRIHRFPLKTILPKVQMTRVVLKKHLPRDVEVERRRKQYAKINLEAEFEKAGLSANELMPTEEQYYILSENAFEHFLPLSFFDDSNYDTHSPTAWLKLGQIENGEFYPLPAKAFLPVKQSLIDYQWQFAAIQGYDDDTGKWTAMNLSDEHVYEIPKVQVMFMAENPYVFVERLKKAVQIRNDAETVIMLETIVDCVMLQDISELRIYPNKLVDRLMSKVKTDPTFFNQLNTEVYLVFEHLMACYEFEKFVKLLPKEFPKFTGDVIRNSLPKAFASKLSGSERRFLKSLNIKLKERRTSVLTYSLYYTKGGIEAMQNPLFLNDFLQAQNQNSSHVSNYLKAFWPSKISAGVTIVLRALGKGWLDITLDKWSVYQICKISRFITQVKFRMQESMHVLLEKSITNFSQFLCDPCMQFLNITNDYKWTNDYIETEFPFPKAIFSLILSVSEDGKVVFNTNPEDFQIAMKQIFKKSLEKSNAVRCIDAETLINLRFAPNLFILTVELIEELYLQCDDLMQRCYAKAIIPLISYSHKYDHYVDFYLLNVQQYMQNYKAAKMSSMQVKNDILEHKREKEELRDILPPTIIIGPFLVIVDPMKQHMIRKRIEIIKKIFEYYVDRMYDINERLIERCTDIYNKIHERPQSIEHLYDIREFAQTVPEIVDQVKADTQIMVLEYDMLDAFFYNLPDHQFAMKWEAVAWPKTIIDRLSTLREEQKVDIEDFKRLHLSECVGFEERLESLNDEVQAFSLMFIPEKVVETANDIKKTWRTISDLQKLGETLYYRQELFELEPLSLDFLNNIIESFTPYKNLWYSCLDLVKLEEATIGNPLVNVEMDEVWKSLETIKESLEKSLIVFEEKPEIQDVATYFLAQWEAFIPTVRAIEDMKNENWLFMHWQELANRSGLDIKYSLAMNFQYLMRKGLMDYLDLVHEIGVKAVDEADAIRLAMEEEERRKEEEQQALILRKASRKCRTDILDLSWDTVTILSPYESSLNLIRFAQN</sequence>
<dbReference type="GO" id="GO:0007018">
    <property type="term" value="P:microtubule-based movement"/>
    <property type="evidence" value="ECO:0007669"/>
    <property type="project" value="InterPro"/>
</dbReference>
<dbReference type="GO" id="GO:0051959">
    <property type="term" value="F:dynein light intermediate chain binding"/>
    <property type="evidence" value="ECO:0007669"/>
    <property type="project" value="InterPro"/>
</dbReference>
<protein>
    <recommendedName>
        <fullName evidence="4">Dynein heavy chain linker domain-containing protein</fullName>
    </recommendedName>
</protein>
<evidence type="ECO:0000256" key="1">
    <source>
        <dbReference type="SAM" id="Coils"/>
    </source>
</evidence>
<proteinExistence type="predicted"/>
<organism evidence="2 3">
    <name type="scientific">Glossina austeni</name>
    <name type="common">Savannah tsetse fly</name>
    <dbReference type="NCBI Taxonomy" id="7395"/>
    <lineage>
        <taxon>Eukaryota</taxon>
        <taxon>Metazoa</taxon>
        <taxon>Ecdysozoa</taxon>
        <taxon>Arthropoda</taxon>
        <taxon>Hexapoda</taxon>
        <taxon>Insecta</taxon>
        <taxon>Pterygota</taxon>
        <taxon>Neoptera</taxon>
        <taxon>Endopterygota</taxon>
        <taxon>Diptera</taxon>
        <taxon>Brachycera</taxon>
        <taxon>Muscomorpha</taxon>
        <taxon>Hippoboscoidea</taxon>
        <taxon>Glossinidae</taxon>
        <taxon>Glossina</taxon>
    </lineage>
</organism>
<accession>A0A1A9VTS0</accession>
<feature type="coiled-coil region" evidence="1">
    <location>
        <begin position="1026"/>
        <end position="1053"/>
    </location>
</feature>
<dbReference type="InterPro" id="IPR026983">
    <property type="entry name" value="DHC"/>
</dbReference>
<evidence type="ECO:0008006" key="4">
    <source>
        <dbReference type="Google" id="ProtNLM"/>
    </source>
</evidence>
<dbReference type="STRING" id="7395.A0A1A9VTS0"/>
<dbReference type="PANTHER" id="PTHR22878">
    <property type="entry name" value="DYNEIN HEAVY CHAIN 6, AXONEMAL-LIKE-RELATED"/>
    <property type="match status" value="1"/>
</dbReference>
<dbReference type="PANTHER" id="PTHR22878:SF68">
    <property type="entry name" value="DYNEIN HEAVY CHAIN 6, AXONEMAL-LIKE"/>
    <property type="match status" value="1"/>
</dbReference>
<dbReference type="GO" id="GO:0030286">
    <property type="term" value="C:dynein complex"/>
    <property type="evidence" value="ECO:0007669"/>
    <property type="project" value="InterPro"/>
</dbReference>
<dbReference type="EnsemblMetazoa" id="GAUT047305-RA">
    <property type="protein sequence ID" value="GAUT047305-PA"/>
    <property type="gene ID" value="GAUT047305"/>
</dbReference>
<reference evidence="2" key="1">
    <citation type="submission" date="2020-05" db="UniProtKB">
        <authorList>
            <consortium name="EnsemblMetazoa"/>
        </authorList>
    </citation>
    <scope>IDENTIFICATION</scope>
    <source>
        <strain evidence="2">TTRI</strain>
    </source>
</reference>
<dbReference type="Proteomes" id="UP000078200">
    <property type="component" value="Unassembled WGS sequence"/>
</dbReference>
<keyword evidence="3" id="KW-1185">Reference proteome</keyword>
<dbReference type="AlphaFoldDB" id="A0A1A9VTS0"/>
<evidence type="ECO:0000313" key="2">
    <source>
        <dbReference type="EnsemblMetazoa" id="GAUT047305-PA"/>
    </source>
</evidence>